<comment type="caution">
    <text evidence="2">The sequence shown here is derived from an EMBL/GenBank/DDBJ whole genome shotgun (WGS) entry which is preliminary data.</text>
</comment>
<organism evidence="2 3">
    <name type="scientific">Portunus trituberculatus</name>
    <name type="common">Swimming crab</name>
    <name type="synonym">Neptunus trituberculatus</name>
    <dbReference type="NCBI Taxonomy" id="210409"/>
    <lineage>
        <taxon>Eukaryota</taxon>
        <taxon>Metazoa</taxon>
        <taxon>Ecdysozoa</taxon>
        <taxon>Arthropoda</taxon>
        <taxon>Crustacea</taxon>
        <taxon>Multicrustacea</taxon>
        <taxon>Malacostraca</taxon>
        <taxon>Eumalacostraca</taxon>
        <taxon>Eucarida</taxon>
        <taxon>Decapoda</taxon>
        <taxon>Pleocyemata</taxon>
        <taxon>Brachyura</taxon>
        <taxon>Eubrachyura</taxon>
        <taxon>Portunoidea</taxon>
        <taxon>Portunidae</taxon>
        <taxon>Portuninae</taxon>
        <taxon>Portunus</taxon>
    </lineage>
</organism>
<proteinExistence type="predicted"/>
<reference evidence="2 3" key="1">
    <citation type="submission" date="2019-05" db="EMBL/GenBank/DDBJ databases">
        <title>Another draft genome of Portunus trituberculatus and its Hox gene families provides insights of decapod evolution.</title>
        <authorList>
            <person name="Jeong J.-H."/>
            <person name="Song I."/>
            <person name="Kim S."/>
            <person name="Choi T."/>
            <person name="Kim D."/>
            <person name="Ryu S."/>
            <person name="Kim W."/>
        </authorList>
    </citation>
    <scope>NUCLEOTIDE SEQUENCE [LARGE SCALE GENOMIC DNA]</scope>
    <source>
        <tissue evidence="2">Muscle</tissue>
    </source>
</reference>
<dbReference type="PANTHER" id="PTHR13464:SF0">
    <property type="entry name" value="SAP30-BINDING PROTEIN"/>
    <property type="match status" value="1"/>
</dbReference>
<feature type="region of interest" description="Disordered" evidence="1">
    <location>
        <begin position="1"/>
        <end position="40"/>
    </location>
</feature>
<dbReference type="OrthoDB" id="1714508at2759"/>
<dbReference type="Proteomes" id="UP000324222">
    <property type="component" value="Unassembled WGS sequence"/>
</dbReference>
<evidence type="ECO:0000313" key="2">
    <source>
        <dbReference type="EMBL" id="MPC09938.1"/>
    </source>
</evidence>
<gene>
    <name evidence="2" type="primary">SAP30BP</name>
    <name evidence="2" type="ORF">E2C01_002558</name>
</gene>
<dbReference type="GO" id="GO:0006355">
    <property type="term" value="P:regulation of DNA-templated transcription"/>
    <property type="evidence" value="ECO:0007669"/>
    <property type="project" value="InterPro"/>
</dbReference>
<protein>
    <submittedName>
        <fullName evidence="2">SAP30-binding protein</fullName>
    </submittedName>
</protein>
<feature type="compositionally biased region" description="Basic residues" evidence="1">
    <location>
        <begin position="1"/>
        <end position="11"/>
    </location>
</feature>
<keyword evidence="3" id="KW-1185">Reference proteome</keyword>
<feature type="compositionally biased region" description="Acidic residues" evidence="1">
    <location>
        <begin position="123"/>
        <end position="146"/>
    </location>
</feature>
<feature type="compositionally biased region" description="Polar residues" evidence="1">
    <location>
        <begin position="315"/>
        <end position="326"/>
    </location>
</feature>
<dbReference type="GO" id="GO:0005634">
    <property type="term" value="C:nucleus"/>
    <property type="evidence" value="ECO:0007669"/>
    <property type="project" value="TreeGrafter"/>
</dbReference>
<feature type="compositionally biased region" description="Basic and acidic residues" evidence="1">
    <location>
        <begin position="260"/>
        <end position="274"/>
    </location>
</feature>
<evidence type="ECO:0000313" key="3">
    <source>
        <dbReference type="Proteomes" id="UP000324222"/>
    </source>
</evidence>
<accession>A0A5B7CLJ6</accession>
<dbReference type="Pfam" id="PF07818">
    <property type="entry name" value="HCNGP"/>
    <property type="match status" value="1"/>
</dbReference>
<name>A0A5B7CLJ6_PORTR</name>
<dbReference type="PANTHER" id="PTHR13464">
    <property type="entry name" value="TRANSCRIPTIONAL REGULATOR PROTEIN HCNGP"/>
    <property type="match status" value="1"/>
</dbReference>
<sequence length="337" mass="38011">MPSVKHSTRKRPQQEEKIKARVKSEPEEGYNATEERLRPQEAAAGRCWSIMSLGQLTANYTDSEGEDDDRLSDDTSRRSTPLGGTRVSELRDEGSRRGTPFSGESVGSGTPQKKLNRLVSYANEDEEEDGDDLDRDSDEHEPDEMLNSEPMDTGTDEGEDDKVKENNYGVKLPPAPTGKCPAHLQEKMIRFLNEVRRGNKDYNVMIQNNKEFRNPGIYEKLIDLLQLDEMGSNYPLDMFDPHCWGKESYYDELARVQKEEMDRREKERKDKTKVDIISGTKKPAEEESAAKKRKSRFDQGGPATSVMKPLVAPPTLTSVPSGTKTTIDAFGSLKKTK</sequence>
<dbReference type="InterPro" id="IPR012479">
    <property type="entry name" value="SAP30BP"/>
</dbReference>
<dbReference type="EMBL" id="VSRR010000094">
    <property type="protein sequence ID" value="MPC09938.1"/>
    <property type="molecule type" value="Genomic_DNA"/>
</dbReference>
<feature type="region of interest" description="Disordered" evidence="1">
    <location>
        <begin position="59"/>
        <end position="179"/>
    </location>
</feature>
<feature type="compositionally biased region" description="Basic and acidic residues" evidence="1">
    <location>
        <begin position="12"/>
        <end position="26"/>
    </location>
</feature>
<evidence type="ECO:0000256" key="1">
    <source>
        <dbReference type="SAM" id="MobiDB-lite"/>
    </source>
</evidence>
<feature type="region of interest" description="Disordered" evidence="1">
    <location>
        <begin position="260"/>
        <end position="337"/>
    </location>
</feature>
<dbReference type="AlphaFoldDB" id="A0A5B7CLJ6"/>